<proteinExistence type="predicted"/>
<dbReference type="Proteomes" id="UP001417504">
    <property type="component" value="Unassembled WGS sequence"/>
</dbReference>
<dbReference type="Gene3D" id="3.30.70.270">
    <property type="match status" value="2"/>
</dbReference>
<dbReference type="InterPro" id="IPR043502">
    <property type="entry name" value="DNA/RNA_pol_sf"/>
</dbReference>
<dbReference type="SUPFAM" id="SSF56672">
    <property type="entry name" value="DNA/RNA polymerases"/>
    <property type="match status" value="1"/>
</dbReference>
<organism evidence="1 2">
    <name type="scientific">Stephania japonica</name>
    <dbReference type="NCBI Taxonomy" id="461633"/>
    <lineage>
        <taxon>Eukaryota</taxon>
        <taxon>Viridiplantae</taxon>
        <taxon>Streptophyta</taxon>
        <taxon>Embryophyta</taxon>
        <taxon>Tracheophyta</taxon>
        <taxon>Spermatophyta</taxon>
        <taxon>Magnoliopsida</taxon>
        <taxon>Ranunculales</taxon>
        <taxon>Menispermaceae</taxon>
        <taxon>Menispermoideae</taxon>
        <taxon>Cissampelideae</taxon>
        <taxon>Stephania</taxon>
    </lineage>
</organism>
<keyword evidence="2" id="KW-1185">Reference proteome</keyword>
<reference evidence="1 2" key="1">
    <citation type="submission" date="2024-01" db="EMBL/GenBank/DDBJ databases">
        <title>Genome assemblies of Stephania.</title>
        <authorList>
            <person name="Yang L."/>
        </authorList>
    </citation>
    <scope>NUCLEOTIDE SEQUENCE [LARGE SCALE GENOMIC DNA]</scope>
    <source>
        <strain evidence="1">QJT</strain>
        <tissue evidence="1">Leaf</tissue>
    </source>
</reference>
<protein>
    <submittedName>
        <fullName evidence="1">Uncharacterized protein</fullName>
    </submittedName>
</protein>
<accession>A0AAP0JQE2</accession>
<dbReference type="InterPro" id="IPR043128">
    <property type="entry name" value="Rev_trsase/Diguanyl_cyclase"/>
</dbReference>
<comment type="caution">
    <text evidence="1">The sequence shown here is derived from an EMBL/GenBank/DDBJ whole genome shotgun (WGS) entry which is preliminary data.</text>
</comment>
<name>A0AAP0JQE2_9MAGN</name>
<evidence type="ECO:0000313" key="2">
    <source>
        <dbReference type="Proteomes" id="UP001417504"/>
    </source>
</evidence>
<sequence>MDEHLVHLKPVLLILRTNKLYLNLSKCLFCQSTLLFLRFGISGDRIQVDDTKIQTIKDQLQYHCGPFYGLPQTSTFEWGDLQQQSFNNIKIKLCSAPVFALPCFPRCSNWRPTLPCSASVLS</sequence>
<gene>
    <name evidence="1" type="ORF">Sjap_008553</name>
</gene>
<dbReference type="EMBL" id="JBBNAE010000003">
    <property type="protein sequence ID" value="KAK9137959.1"/>
    <property type="molecule type" value="Genomic_DNA"/>
</dbReference>
<evidence type="ECO:0000313" key="1">
    <source>
        <dbReference type="EMBL" id="KAK9137959.1"/>
    </source>
</evidence>
<dbReference type="AlphaFoldDB" id="A0AAP0JQE2"/>